<evidence type="ECO:0000256" key="6">
    <source>
        <dbReference type="ARBA" id="ARBA00023180"/>
    </source>
</evidence>
<dbReference type="GO" id="GO:0016491">
    <property type="term" value="F:oxidoreductase activity"/>
    <property type="evidence" value="ECO:0007669"/>
    <property type="project" value="UniProtKB-KW"/>
</dbReference>
<dbReference type="CDD" id="cd13903">
    <property type="entry name" value="CuRO_3_Tv-LCC_like"/>
    <property type="match status" value="1"/>
</dbReference>
<evidence type="ECO:0000256" key="3">
    <source>
        <dbReference type="ARBA" id="ARBA00023002"/>
    </source>
</evidence>
<evidence type="ECO:0000256" key="1">
    <source>
        <dbReference type="ARBA" id="ARBA00010609"/>
    </source>
</evidence>
<dbReference type="PROSITE" id="PS00079">
    <property type="entry name" value="MULTICOPPER_OXIDASE1"/>
    <property type="match status" value="1"/>
</dbReference>
<accession>A0A8H5D9A0</accession>
<keyword evidence="2" id="KW-0479">Metal-binding</keyword>
<dbReference type="EMBL" id="JAACJO010000008">
    <property type="protein sequence ID" value="KAF5355043.1"/>
    <property type="molecule type" value="Genomic_DNA"/>
</dbReference>
<protein>
    <recommendedName>
        <fullName evidence="13">Laccase</fullName>
    </recommendedName>
</protein>
<feature type="chain" id="PRO_5034801248" description="Laccase" evidence="7">
    <location>
        <begin position="20"/>
        <end position="526"/>
    </location>
</feature>
<keyword evidence="12" id="KW-1185">Reference proteome</keyword>
<gene>
    <name evidence="11" type="ORF">D9756_005794</name>
</gene>
<dbReference type="AlphaFoldDB" id="A0A8H5D9A0"/>
<dbReference type="PANTHER" id="PTHR11709:SF511">
    <property type="entry name" value="LACCASE"/>
    <property type="match status" value="1"/>
</dbReference>
<dbReference type="InterPro" id="IPR011707">
    <property type="entry name" value="Cu-oxidase-like_N"/>
</dbReference>
<evidence type="ECO:0000256" key="2">
    <source>
        <dbReference type="ARBA" id="ARBA00022723"/>
    </source>
</evidence>
<keyword evidence="5" id="KW-1015">Disulfide bond</keyword>
<dbReference type="PANTHER" id="PTHR11709">
    <property type="entry name" value="MULTI-COPPER OXIDASE"/>
    <property type="match status" value="1"/>
</dbReference>
<proteinExistence type="inferred from homology"/>
<reference evidence="11 12" key="1">
    <citation type="journal article" date="2020" name="ISME J.">
        <title>Uncovering the hidden diversity of litter-decomposition mechanisms in mushroom-forming fungi.</title>
        <authorList>
            <person name="Floudas D."/>
            <person name="Bentzer J."/>
            <person name="Ahren D."/>
            <person name="Johansson T."/>
            <person name="Persson P."/>
            <person name="Tunlid A."/>
        </authorList>
    </citation>
    <scope>NUCLEOTIDE SEQUENCE [LARGE SCALE GENOMIC DNA]</scope>
    <source>
        <strain evidence="11 12">CBS 146.42</strain>
    </source>
</reference>
<dbReference type="GO" id="GO:0005507">
    <property type="term" value="F:copper ion binding"/>
    <property type="evidence" value="ECO:0007669"/>
    <property type="project" value="InterPro"/>
</dbReference>
<comment type="caution">
    <text evidence="11">The sequence shown here is derived from an EMBL/GenBank/DDBJ whole genome shotgun (WGS) entry which is preliminary data.</text>
</comment>
<feature type="signal peptide" evidence="7">
    <location>
        <begin position="1"/>
        <end position="19"/>
    </location>
</feature>
<dbReference type="InterPro" id="IPR002355">
    <property type="entry name" value="Cu_oxidase_Cu_BS"/>
</dbReference>
<evidence type="ECO:0000259" key="9">
    <source>
        <dbReference type="Pfam" id="PF07731"/>
    </source>
</evidence>
<organism evidence="11 12">
    <name type="scientific">Leucocoprinus leucothites</name>
    <dbReference type="NCBI Taxonomy" id="201217"/>
    <lineage>
        <taxon>Eukaryota</taxon>
        <taxon>Fungi</taxon>
        <taxon>Dikarya</taxon>
        <taxon>Basidiomycota</taxon>
        <taxon>Agaricomycotina</taxon>
        <taxon>Agaricomycetes</taxon>
        <taxon>Agaricomycetidae</taxon>
        <taxon>Agaricales</taxon>
        <taxon>Agaricineae</taxon>
        <taxon>Agaricaceae</taxon>
        <taxon>Leucocoprinus</taxon>
    </lineage>
</organism>
<evidence type="ECO:0008006" key="13">
    <source>
        <dbReference type="Google" id="ProtNLM"/>
    </source>
</evidence>
<feature type="domain" description="Plastocyanin-like" evidence="9">
    <location>
        <begin position="370"/>
        <end position="493"/>
    </location>
</feature>
<evidence type="ECO:0000256" key="7">
    <source>
        <dbReference type="SAM" id="SignalP"/>
    </source>
</evidence>
<dbReference type="Proteomes" id="UP000559027">
    <property type="component" value="Unassembled WGS sequence"/>
</dbReference>
<dbReference type="Pfam" id="PF07732">
    <property type="entry name" value="Cu-oxidase_3"/>
    <property type="match status" value="1"/>
</dbReference>
<evidence type="ECO:0000313" key="12">
    <source>
        <dbReference type="Proteomes" id="UP000559027"/>
    </source>
</evidence>
<evidence type="ECO:0000256" key="5">
    <source>
        <dbReference type="ARBA" id="ARBA00023157"/>
    </source>
</evidence>
<dbReference type="InterPro" id="IPR045087">
    <property type="entry name" value="Cu-oxidase_fam"/>
</dbReference>
<evidence type="ECO:0000259" key="10">
    <source>
        <dbReference type="Pfam" id="PF07732"/>
    </source>
</evidence>
<keyword evidence="3" id="KW-0560">Oxidoreductase</keyword>
<evidence type="ECO:0000313" key="11">
    <source>
        <dbReference type="EMBL" id="KAF5355043.1"/>
    </source>
</evidence>
<name>A0A8H5D9A0_9AGAR</name>
<dbReference type="Gene3D" id="2.60.40.420">
    <property type="entry name" value="Cupredoxins - blue copper proteins"/>
    <property type="match status" value="3"/>
</dbReference>
<keyword evidence="4" id="KW-0186">Copper</keyword>
<dbReference type="InterPro" id="IPR033138">
    <property type="entry name" value="Cu_oxidase_CS"/>
</dbReference>
<feature type="domain" description="Plastocyanin-like" evidence="8">
    <location>
        <begin position="161"/>
        <end position="306"/>
    </location>
</feature>
<evidence type="ECO:0000259" key="8">
    <source>
        <dbReference type="Pfam" id="PF00394"/>
    </source>
</evidence>
<dbReference type="SMR" id="A0A8H5D9A0"/>
<dbReference type="PROSITE" id="PS00080">
    <property type="entry name" value="MULTICOPPER_OXIDASE2"/>
    <property type="match status" value="1"/>
</dbReference>
<dbReference type="Pfam" id="PF00394">
    <property type="entry name" value="Cu-oxidase"/>
    <property type="match status" value="1"/>
</dbReference>
<dbReference type="InterPro" id="IPR001117">
    <property type="entry name" value="Cu-oxidase_2nd"/>
</dbReference>
<comment type="similarity">
    <text evidence="1">Belongs to the multicopper oxidase family.</text>
</comment>
<dbReference type="InterPro" id="IPR011706">
    <property type="entry name" value="Cu-oxidase_C"/>
</dbReference>
<dbReference type="OrthoDB" id="2121828at2759"/>
<dbReference type="FunFam" id="2.60.40.420:FF:000045">
    <property type="entry name" value="Laccase 2"/>
    <property type="match status" value="1"/>
</dbReference>
<sequence>MWAILRLGSVLLYAASTLGRTIGKTGTITLTSQNIGPDGFNRSASVINGQHPGPLIAIKKGDSVALNVVNQLSDPNMILGTTIHWHGIFQTRTNFMDGTDGVTQCPIAPGNSFLYKFDVDQAGTYWYHSHFGVQYCDGIRGSLVIYDDEDPLNDLYDVDDESTVIALSEWYHELAVDISGIAEADATLINGKGRYPGGPQVDLAVINVKQGKRYRLRLVSMSCEPNFTFSVDDHDLTVIEVEGTSTKPYTVNSIQILAGQRYSAVLHANQTVDSYWIRARPNFGNRNLNSTFEGGVNSAILRYSGAPIAEPTSQQQTHNISLVETELHPLVPSPAPGKRTPDGGDVDFEFTFGFDNETFLFNINGSVFQPPSVPVLLQILSGAQDPHDLLPQGSVYTVERNKTVQLNFPSGLIGGPHPFHLHGHTFWVVRSADSYEYNYEDPIIRDTVNAGDTIGDFVSIRFRTDNPGPWIFHCHIDFHLKEGLAVVFAEAPDDTKEYLKTPPAEWDKLCKTWNALPSNVIHAGNN</sequence>
<dbReference type="InterPro" id="IPR008972">
    <property type="entry name" value="Cupredoxin"/>
</dbReference>
<feature type="domain" description="Plastocyanin-like" evidence="10">
    <location>
        <begin position="31"/>
        <end position="149"/>
    </location>
</feature>
<dbReference type="Pfam" id="PF07731">
    <property type="entry name" value="Cu-oxidase_2"/>
    <property type="match status" value="1"/>
</dbReference>
<keyword evidence="6" id="KW-0325">Glycoprotein</keyword>
<dbReference type="SUPFAM" id="SSF49503">
    <property type="entry name" value="Cupredoxins"/>
    <property type="match status" value="3"/>
</dbReference>
<evidence type="ECO:0000256" key="4">
    <source>
        <dbReference type="ARBA" id="ARBA00023008"/>
    </source>
</evidence>
<keyword evidence="7" id="KW-0732">Signal</keyword>